<gene>
    <name evidence="2" type="ORF">HMPREF1318_3007</name>
</gene>
<feature type="compositionally biased region" description="Polar residues" evidence="1">
    <location>
        <begin position="1"/>
        <end position="20"/>
    </location>
</feature>
<dbReference type="EMBL" id="AKFT01000198">
    <property type="protein sequence ID" value="EJF37913.1"/>
    <property type="molecule type" value="Genomic_DNA"/>
</dbReference>
<protein>
    <submittedName>
        <fullName evidence="2">Uncharacterized protein</fullName>
    </submittedName>
</protein>
<name>J1GYA3_9ACTO</name>
<dbReference type="OrthoDB" id="3268688at2"/>
<dbReference type="AlphaFoldDB" id="J1GYA3"/>
<sequence length="330" mass="32805">MMRSTSPSSGPAPVRTSTGGLLSRRNALRGGGVGAAAIALALTTGCDIRLGTGAPDSLPMPPASESTRDSLARRASLIASTADVVAGSGADGTGSAGHLADSGRAQLDALGGVWEPWATGAPSGYPTASPIPTPNPTASSEELVTMLTEGATQASAAASQASEDADARLYASLAVAWLLGARSLNPDSVDIPGRTTPADAPMPGTVLQAYDAARYAFQEVAARAADDQRARAIEDAAYANGLVSDSLALGGQDTRLSAYAPPEQAADDASLDVTWARSAWTTVVDAEVAGVGANGGAATTLAINAAADASLRAQAWGATVDEALPGYASA</sequence>
<feature type="region of interest" description="Disordered" evidence="1">
    <location>
        <begin position="1"/>
        <end position="25"/>
    </location>
</feature>
<keyword evidence="3" id="KW-1185">Reference proteome</keyword>
<dbReference type="eggNOG" id="ENOG5033HJF">
    <property type="taxonomic scope" value="Bacteria"/>
</dbReference>
<evidence type="ECO:0000313" key="2">
    <source>
        <dbReference type="EMBL" id="EJF37913.1"/>
    </source>
</evidence>
<evidence type="ECO:0000313" key="3">
    <source>
        <dbReference type="Proteomes" id="UP000002941"/>
    </source>
</evidence>
<dbReference type="PATRIC" id="fig|1125718.3.peg.2545"/>
<comment type="caution">
    <text evidence="2">The sequence shown here is derived from an EMBL/GenBank/DDBJ whole genome shotgun (WGS) entry which is preliminary data.</text>
</comment>
<dbReference type="InterPro" id="IPR006311">
    <property type="entry name" value="TAT_signal"/>
</dbReference>
<reference evidence="2 3" key="1">
    <citation type="submission" date="2012-05" db="EMBL/GenBank/DDBJ databases">
        <authorList>
            <person name="Harkins D.M."/>
            <person name="Madupu R."/>
            <person name="Durkin A.S."/>
            <person name="Torralba M."/>
            <person name="Methe B."/>
            <person name="Sutton G.G."/>
            <person name="Nelson K.E."/>
        </authorList>
    </citation>
    <scope>NUCLEOTIDE SEQUENCE [LARGE SCALE GENOMIC DNA]</scope>
    <source>
        <strain evidence="2 3">F0489</strain>
    </source>
</reference>
<evidence type="ECO:0000256" key="1">
    <source>
        <dbReference type="SAM" id="MobiDB-lite"/>
    </source>
</evidence>
<dbReference type="PROSITE" id="PS51318">
    <property type="entry name" value="TAT"/>
    <property type="match status" value="1"/>
</dbReference>
<organism evidence="2 3">
    <name type="scientific">Actinomyces massiliensis F0489</name>
    <dbReference type="NCBI Taxonomy" id="1125718"/>
    <lineage>
        <taxon>Bacteria</taxon>
        <taxon>Bacillati</taxon>
        <taxon>Actinomycetota</taxon>
        <taxon>Actinomycetes</taxon>
        <taxon>Actinomycetales</taxon>
        <taxon>Actinomycetaceae</taxon>
        <taxon>Actinomyces</taxon>
    </lineage>
</organism>
<dbReference type="Proteomes" id="UP000002941">
    <property type="component" value="Unassembled WGS sequence"/>
</dbReference>
<accession>J1GYA3</accession>
<proteinExistence type="predicted"/>